<dbReference type="GO" id="GO:0005886">
    <property type="term" value="C:plasma membrane"/>
    <property type="evidence" value="ECO:0007669"/>
    <property type="project" value="UniProtKB-SubCell"/>
</dbReference>
<dbReference type="OrthoDB" id="9805855at2"/>
<gene>
    <name evidence="9" type="ORF">EXY23_07055</name>
</gene>
<dbReference type="PANTHER" id="PTHR43163">
    <property type="entry name" value="DIPEPTIDE TRANSPORT SYSTEM PERMEASE PROTEIN DPPB-RELATED"/>
    <property type="match status" value="1"/>
</dbReference>
<keyword evidence="5 7" id="KW-1133">Transmembrane helix</keyword>
<evidence type="ECO:0000256" key="4">
    <source>
        <dbReference type="ARBA" id="ARBA00022692"/>
    </source>
</evidence>
<dbReference type="InterPro" id="IPR035906">
    <property type="entry name" value="MetI-like_sf"/>
</dbReference>
<feature type="transmembrane region" description="Helical" evidence="7">
    <location>
        <begin position="132"/>
        <end position="155"/>
    </location>
</feature>
<evidence type="ECO:0000256" key="5">
    <source>
        <dbReference type="ARBA" id="ARBA00022989"/>
    </source>
</evidence>
<feature type="domain" description="ABC transmembrane type-1" evidence="8">
    <location>
        <begin position="95"/>
        <end position="307"/>
    </location>
</feature>
<dbReference type="CDD" id="cd06261">
    <property type="entry name" value="TM_PBP2"/>
    <property type="match status" value="1"/>
</dbReference>
<dbReference type="Gene3D" id="1.10.3720.10">
    <property type="entry name" value="MetI-like"/>
    <property type="match status" value="1"/>
</dbReference>
<accession>A0A4R4DS63</accession>
<feature type="transmembrane region" description="Helical" evidence="7">
    <location>
        <begin position="99"/>
        <end position="120"/>
    </location>
</feature>
<comment type="similarity">
    <text evidence="7">Belongs to the binding-protein-dependent transport system permease family.</text>
</comment>
<dbReference type="GO" id="GO:0071916">
    <property type="term" value="F:dipeptide transmembrane transporter activity"/>
    <property type="evidence" value="ECO:0007669"/>
    <property type="project" value="TreeGrafter"/>
</dbReference>
<feature type="transmembrane region" description="Helical" evidence="7">
    <location>
        <begin position="242"/>
        <end position="264"/>
    </location>
</feature>
<keyword evidence="10" id="KW-1185">Reference proteome</keyword>
<evidence type="ECO:0000256" key="6">
    <source>
        <dbReference type="ARBA" id="ARBA00023136"/>
    </source>
</evidence>
<dbReference type="InterPro" id="IPR045621">
    <property type="entry name" value="BPD_transp_1_N"/>
</dbReference>
<keyword evidence="6 7" id="KW-0472">Membrane</keyword>
<comment type="subcellular location">
    <subcellularLocation>
        <location evidence="1 7">Cell membrane</location>
        <topology evidence="1 7">Multi-pass membrane protein</topology>
    </subcellularLocation>
</comment>
<feature type="transmembrane region" description="Helical" evidence="7">
    <location>
        <begin position="185"/>
        <end position="204"/>
    </location>
</feature>
<evidence type="ECO:0000256" key="2">
    <source>
        <dbReference type="ARBA" id="ARBA00022448"/>
    </source>
</evidence>
<protein>
    <submittedName>
        <fullName evidence="9">ABC transporter permease</fullName>
    </submittedName>
</protein>
<proteinExistence type="inferred from homology"/>
<dbReference type="Proteomes" id="UP000295023">
    <property type="component" value="Unassembled WGS sequence"/>
</dbReference>
<name>A0A4R4DS63_9PROT</name>
<evidence type="ECO:0000256" key="7">
    <source>
        <dbReference type="RuleBase" id="RU363032"/>
    </source>
</evidence>
<dbReference type="Pfam" id="PF00528">
    <property type="entry name" value="BPD_transp_1"/>
    <property type="match status" value="1"/>
</dbReference>
<dbReference type="RefSeq" id="WP_132286173.1">
    <property type="nucleotide sequence ID" value="NZ_SKBM01000005.1"/>
</dbReference>
<dbReference type="PANTHER" id="PTHR43163:SF6">
    <property type="entry name" value="DIPEPTIDE TRANSPORT SYSTEM PERMEASE PROTEIN DPPB-RELATED"/>
    <property type="match status" value="1"/>
</dbReference>
<evidence type="ECO:0000259" key="8">
    <source>
        <dbReference type="PROSITE" id="PS50928"/>
    </source>
</evidence>
<dbReference type="AlphaFoldDB" id="A0A4R4DS63"/>
<dbReference type="EMBL" id="SKBM01000005">
    <property type="protein sequence ID" value="TCZ64398.1"/>
    <property type="molecule type" value="Genomic_DNA"/>
</dbReference>
<evidence type="ECO:0000256" key="3">
    <source>
        <dbReference type="ARBA" id="ARBA00022475"/>
    </source>
</evidence>
<evidence type="ECO:0000313" key="10">
    <source>
        <dbReference type="Proteomes" id="UP000295023"/>
    </source>
</evidence>
<organism evidence="9 10">
    <name type="scientific">Roseicella aquatilis</name>
    <dbReference type="NCBI Taxonomy" id="2527868"/>
    <lineage>
        <taxon>Bacteria</taxon>
        <taxon>Pseudomonadati</taxon>
        <taxon>Pseudomonadota</taxon>
        <taxon>Alphaproteobacteria</taxon>
        <taxon>Acetobacterales</taxon>
        <taxon>Roseomonadaceae</taxon>
        <taxon>Roseicella</taxon>
    </lineage>
</organism>
<keyword evidence="2 7" id="KW-0813">Transport</keyword>
<dbReference type="InterPro" id="IPR000515">
    <property type="entry name" value="MetI-like"/>
</dbReference>
<feature type="transmembrane region" description="Helical" evidence="7">
    <location>
        <begin position="284"/>
        <end position="306"/>
    </location>
</feature>
<comment type="caution">
    <text evidence="9">The sequence shown here is derived from an EMBL/GenBank/DDBJ whole genome shotgun (WGS) entry which is preliminary data.</text>
</comment>
<dbReference type="Pfam" id="PF19300">
    <property type="entry name" value="BPD_transp_1_N"/>
    <property type="match status" value="1"/>
</dbReference>
<evidence type="ECO:0000313" key="9">
    <source>
        <dbReference type="EMBL" id="TCZ64398.1"/>
    </source>
</evidence>
<reference evidence="9 10" key="1">
    <citation type="submission" date="2019-03" db="EMBL/GenBank/DDBJ databases">
        <title>Paracraurococcus aquatilis NE82 genome sequence.</title>
        <authorList>
            <person name="Zhao Y."/>
            <person name="Du Z."/>
        </authorList>
    </citation>
    <scope>NUCLEOTIDE SEQUENCE [LARGE SCALE GENOMIC DNA]</scope>
    <source>
        <strain evidence="9 10">NE82</strain>
    </source>
</reference>
<dbReference type="PROSITE" id="PS50928">
    <property type="entry name" value="ABC_TM1"/>
    <property type="match status" value="1"/>
</dbReference>
<sequence length="317" mass="33894">MLLYLLRRVFYAIPIALAVGFVCFMLVQIAPGDPINAIVPPDAPADVVAQVRKDYGLDQPLMVQFGLWLSKVAVGDLGRSLATGRPVWADLHSAIGNTLMLAFCASLLGFVLGCVLGGLAGTFRGSALDRGAVGIAVAGVSVPHYWLGMVMVVIFSVQLNWLPAMGAGPGGSSDWAWDWEHVRHLILPTVTLSVIPMGIVTRTVRGIVAEIMNQEFVVALRGKGLTRWGVFLHVVKNAASNALAVMGLQLGYLMGGSILVETVFSWPGTGLLLNSAIFQRDLPVLQGTILVLSLFFVALNLAVDLVQTTLDPRIKRA</sequence>
<feature type="transmembrane region" description="Helical" evidence="7">
    <location>
        <begin position="9"/>
        <end position="30"/>
    </location>
</feature>
<keyword evidence="4 7" id="KW-0812">Transmembrane</keyword>
<keyword evidence="3" id="KW-1003">Cell membrane</keyword>
<dbReference type="SUPFAM" id="SSF161098">
    <property type="entry name" value="MetI-like"/>
    <property type="match status" value="1"/>
</dbReference>
<evidence type="ECO:0000256" key="1">
    <source>
        <dbReference type="ARBA" id="ARBA00004651"/>
    </source>
</evidence>